<dbReference type="AlphaFoldDB" id="A0AA39QV59"/>
<feature type="region of interest" description="Disordered" evidence="1">
    <location>
        <begin position="384"/>
        <end position="530"/>
    </location>
</feature>
<keyword evidence="3" id="KW-1185">Reference proteome</keyword>
<evidence type="ECO:0000313" key="2">
    <source>
        <dbReference type="EMBL" id="KAK0509763.1"/>
    </source>
</evidence>
<dbReference type="EMBL" id="JAFEKC020000018">
    <property type="protein sequence ID" value="KAK0509763.1"/>
    <property type="molecule type" value="Genomic_DNA"/>
</dbReference>
<dbReference type="Proteomes" id="UP001166286">
    <property type="component" value="Unassembled WGS sequence"/>
</dbReference>
<feature type="compositionally biased region" description="Polar residues" evidence="1">
    <location>
        <begin position="384"/>
        <end position="394"/>
    </location>
</feature>
<evidence type="ECO:0000256" key="1">
    <source>
        <dbReference type="SAM" id="MobiDB-lite"/>
    </source>
</evidence>
<feature type="compositionally biased region" description="Low complexity" evidence="1">
    <location>
        <begin position="445"/>
        <end position="458"/>
    </location>
</feature>
<comment type="caution">
    <text evidence="2">The sequence shown here is derived from an EMBL/GenBank/DDBJ whole genome shotgun (WGS) entry which is preliminary data.</text>
</comment>
<sequence>MPVSTNTSFAINSTIAASTNTSTSEASQFSFIIPYDQTQACDIYGALCQTGSITVGVNLTSKTSTTVLPCSSYLTAQSSFLGPLDIDDESWPAEWATRFGHSPECRSYAKAFVDGQYTASNCGSGYTSVIPVAEQGEFDGYPVQVPPGVIRYWTAFEFYSCCGNCSLEVEEVRLYYFPDGTNTECHHNQTSNSTSVLSTGNVGKRAQSLVRDGSIAVVSGHTFTSPSVYLQVVGAATAADICNATIGPILDNPIITLAPGQLSTWRPPARSLFGFDNFTIGEVWQDWSTVAGVGDQGQLVPLDVKDLACPTWGLGRSTGADGTVKTTIGPPFLPLIIPMMQAFSLDPTWSEVCTGILRNAFADQTFAIIDPPMALTAGVALVPSQNQNSDTTPHPSDAGPTTPDPQIVRPTGIASPASSPVLVPALPTNSGSPAENSGGVPPSPSLLEPSQSPDPSSDGTLLPLGSPVVDPHAQSPSSAPASAMTRMADPNVPSAVDGNTVLGDPQAPVVSATASAEPAEQEGDDSGQQTQGIGAIIYNALGKSEGGTTDSNINTLMMPSSGEQYVNLPGGNQVMSIEPSNIVLGGTTYSAGGPVMTLSDSIFIIVPQPDPLDSTSVANNGPNNNIPPGSDPLTIAGQAIVINPSTPTPNNAIISLNDPVQTSDGTIINQQQSAALVTENDGPSLPSVALNPNSATGNPVPAGSETTTPAISALSIAGTTLSAGGPAITVSGTIISLQSSGTLILGSSTVDLFSMTGSGTALLPDPSLPPSTTYDIDGLGVQIQPQASLAVVDGATLSAGMPGITVLGNLVSLESGGKTLDVGTARFAMPTGVADALESGYLSSDAEASIYDVDGFSVQPQPQSSLAVVDGVTVTAGGNGVSISGNLVSLEPGGKTLDVGTARFAIPTGAAASTYDVDGYDIQPQPQSSLVVVDGVTLTAGGSGISISGNLVSLEPGGNTLDIGTEHFAIPTGPATAIEASTYDIDGFNVQPQPQSSLAVVDGVTLTPGGSAISISGSLVRLEPSGNTLDIGTSRFAVPTAGVNATAGVQAFQGGQRKRFEVSGFLMFGILGGLMLVI</sequence>
<organism evidence="2 3">
    <name type="scientific">Cladonia borealis</name>
    <dbReference type="NCBI Taxonomy" id="184061"/>
    <lineage>
        <taxon>Eukaryota</taxon>
        <taxon>Fungi</taxon>
        <taxon>Dikarya</taxon>
        <taxon>Ascomycota</taxon>
        <taxon>Pezizomycotina</taxon>
        <taxon>Lecanoromycetes</taxon>
        <taxon>OSLEUM clade</taxon>
        <taxon>Lecanoromycetidae</taxon>
        <taxon>Lecanorales</taxon>
        <taxon>Lecanorineae</taxon>
        <taxon>Cladoniaceae</taxon>
        <taxon>Cladonia</taxon>
    </lineage>
</organism>
<proteinExistence type="predicted"/>
<gene>
    <name evidence="2" type="ORF">JMJ35_008157</name>
</gene>
<feature type="compositionally biased region" description="Low complexity" evidence="1">
    <location>
        <begin position="473"/>
        <end position="483"/>
    </location>
</feature>
<name>A0AA39QV59_9LECA</name>
<evidence type="ECO:0000313" key="3">
    <source>
        <dbReference type="Proteomes" id="UP001166286"/>
    </source>
</evidence>
<reference evidence="2" key="1">
    <citation type="submission" date="2023-03" db="EMBL/GenBank/DDBJ databases">
        <title>Complete genome of Cladonia borealis.</title>
        <authorList>
            <person name="Park H."/>
        </authorList>
    </citation>
    <scope>NUCLEOTIDE SEQUENCE</scope>
    <source>
        <strain evidence="2">ANT050790</strain>
    </source>
</reference>
<protein>
    <submittedName>
        <fullName evidence="2">Uncharacterized protein</fullName>
    </submittedName>
</protein>
<accession>A0AA39QV59</accession>